<evidence type="ECO:0000256" key="1">
    <source>
        <dbReference type="SAM" id="MobiDB-lite"/>
    </source>
</evidence>
<dbReference type="GeneID" id="93303376"/>
<proteinExistence type="predicted"/>
<dbReference type="PATRIC" id="fig|1432052.3.peg.5"/>
<protein>
    <submittedName>
        <fullName evidence="3">Lipoprotein LipO</fullName>
    </submittedName>
</protein>
<sequence length="566" mass="63309">MKKRVTSILALGLSAVLLLSQAGCGSSTGEKESGAASAPQGETSGESEGGKEAVSAEAGSIAYPLNSDKKVRWYAQDNIVPHEKFADASESPFHIGLAEKLGVDIEWMFPTTGSDGTTFTTTLLADPTNLPDIMNVYWMNNANQYIEDGIIWDLTDYIQEYAPDYYAWLQTDPAYDRAMKTDDGRYYAFGFFREDGGWNDSYQGPVVREDWLKECGLEIPETVSEFETVIRVFHEKYGATFNSSYSVRYKAQGIAGAFGAYGNADAGNGWYVKDGVVGLGQSEKEWRDYMIWQNKLWKDGLIDQDILTEDDTTIKDKIHNDKCGISITSMGQMNIWNSEREADGKEAVWIGIPYPKSDSGELSSIFGGPGIGTHTAVITTAADEETMKLCLQMLNYSYTKEGSLYWNYGTEGVSWEYDDQGVPAFTSLVTDDKDTDPMTKYNGLTWGAPGIQATNLLYLKNSEAAIEANNTWYYVYPDDEEKNLAVTSGWKWPIGVTFTTEEADELDEIAQNIPTFVEEKYAEFLTGSKDINDDAVWEKYLADLETYHLSRVLEIRQACYDRYVER</sequence>
<feature type="region of interest" description="Disordered" evidence="1">
    <location>
        <begin position="26"/>
        <end position="53"/>
    </location>
</feature>
<dbReference type="RefSeq" id="WP_069155340.1">
    <property type="nucleotide sequence ID" value="NZ_DBFYTC010000225.1"/>
</dbReference>
<dbReference type="EMBL" id="MCGI01000001">
    <property type="protein sequence ID" value="ODM12305.1"/>
    <property type="molecule type" value="Genomic_DNA"/>
</dbReference>
<accession>A0A1E3AUD3</accession>
<evidence type="ECO:0000256" key="2">
    <source>
        <dbReference type="SAM" id="SignalP"/>
    </source>
</evidence>
<evidence type="ECO:0000313" key="3">
    <source>
        <dbReference type="EMBL" id="ODM12305.1"/>
    </source>
</evidence>
<keyword evidence="3" id="KW-0449">Lipoprotein</keyword>
<comment type="caution">
    <text evidence="3">The sequence shown here is derived from an EMBL/GenBank/DDBJ whole genome shotgun (WGS) entry which is preliminary data.</text>
</comment>
<dbReference type="Gene3D" id="3.40.190.10">
    <property type="entry name" value="Periplasmic binding protein-like II"/>
    <property type="match status" value="2"/>
</dbReference>
<evidence type="ECO:0000313" key="4">
    <source>
        <dbReference type="Proteomes" id="UP000095003"/>
    </source>
</evidence>
<feature type="chain" id="PRO_5009123160" evidence="2">
    <location>
        <begin position="23"/>
        <end position="566"/>
    </location>
</feature>
<name>A0A1E3AUD3_9FIRM</name>
<dbReference type="SUPFAM" id="SSF53850">
    <property type="entry name" value="Periplasmic binding protein-like II"/>
    <property type="match status" value="1"/>
</dbReference>
<dbReference type="Proteomes" id="UP000095003">
    <property type="component" value="Unassembled WGS sequence"/>
</dbReference>
<gene>
    <name evidence="3" type="primary">lipO_1</name>
    <name evidence="3" type="ORF">BEH84_00012</name>
</gene>
<dbReference type="AlphaFoldDB" id="A0A1E3AUD3"/>
<reference evidence="3 4" key="1">
    <citation type="submission" date="2016-07" db="EMBL/GenBank/DDBJ databases">
        <title>Characterization of isolates of Eisenbergiella tayi derived from blood cultures, using whole genome sequencing.</title>
        <authorList>
            <person name="Burdz T."/>
            <person name="Wiebe D."/>
            <person name="Huynh C."/>
            <person name="Bernard K."/>
        </authorList>
    </citation>
    <scope>NUCLEOTIDE SEQUENCE [LARGE SCALE GENOMIC DNA]</scope>
    <source>
        <strain evidence="3 4">NML 120489</strain>
    </source>
</reference>
<feature type="signal peptide" evidence="2">
    <location>
        <begin position="1"/>
        <end position="22"/>
    </location>
</feature>
<keyword evidence="2" id="KW-0732">Signal</keyword>
<organism evidence="3 4">
    <name type="scientific">Eisenbergiella tayi</name>
    <dbReference type="NCBI Taxonomy" id="1432052"/>
    <lineage>
        <taxon>Bacteria</taxon>
        <taxon>Bacillati</taxon>
        <taxon>Bacillota</taxon>
        <taxon>Clostridia</taxon>
        <taxon>Lachnospirales</taxon>
        <taxon>Lachnospiraceae</taxon>
        <taxon>Eisenbergiella</taxon>
    </lineage>
</organism>